<dbReference type="InterPro" id="IPR007353">
    <property type="entry name" value="DUF421"/>
</dbReference>
<keyword evidence="6 7" id="KW-0472">Membrane</keyword>
<evidence type="ECO:0000256" key="6">
    <source>
        <dbReference type="ARBA" id="ARBA00023136"/>
    </source>
</evidence>
<feature type="domain" description="YetF C-terminal" evidence="8">
    <location>
        <begin position="92"/>
        <end position="164"/>
    </location>
</feature>
<dbReference type="Pfam" id="PF04239">
    <property type="entry name" value="DUF421"/>
    <property type="match status" value="1"/>
</dbReference>
<organism evidence="10 11">
    <name type="scientific">Alteraurantiacibacter aquimixticola</name>
    <dbReference type="NCBI Taxonomy" id="2489173"/>
    <lineage>
        <taxon>Bacteria</taxon>
        <taxon>Pseudomonadati</taxon>
        <taxon>Pseudomonadota</taxon>
        <taxon>Alphaproteobacteria</taxon>
        <taxon>Sphingomonadales</taxon>
        <taxon>Erythrobacteraceae</taxon>
        <taxon>Alteraurantiacibacter</taxon>
    </lineage>
</organism>
<keyword evidence="11" id="KW-1185">Reference proteome</keyword>
<dbReference type="GO" id="GO:0005886">
    <property type="term" value="C:plasma membrane"/>
    <property type="evidence" value="ECO:0007669"/>
    <property type="project" value="UniProtKB-SubCell"/>
</dbReference>
<evidence type="ECO:0000313" key="11">
    <source>
        <dbReference type="Proteomes" id="UP000309389"/>
    </source>
</evidence>
<feature type="transmembrane region" description="Helical" evidence="7">
    <location>
        <begin position="71"/>
        <end position="90"/>
    </location>
</feature>
<feature type="domain" description="YetF-like N-terminal transmembrane" evidence="9">
    <location>
        <begin position="18"/>
        <end position="88"/>
    </location>
</feature>
<dbReference type="InterPro" id="IPR048454">
    <property type="entry name" value="YetF_N"/>
</dbReference>
<comment type="similarity">
    <text evidence="2">Belongs to the UPF0702 family.</text>
</comment>
<dbReference type="Pfam" id="PF20730">
    <property type="entry name" value="YetF_N"/>
    <property type="match status" value="1"/>
</dbReference>
<gene>
    <name evidence="10" type="ORF">E5222_13385</name>
</gene>
<keyword evidence="4 7" id="KW-0812">Transmembrane</keyword>
<reference evidence="10 11" key="1">
    <citation type="submission" date="2019-04" db="EMBL/GenBank/DDBJ databases">
        <title>Altererythrobacter aquimixticola sp. nov., isolated from sediment of junction between the ocean and a freshwater spring.</title>
        <authorList>
            <person name="Yoon J.-H."/>
        </authorList>
    </citation>
    <scope>NUCLEOTIDE SEQUENCE [LARGE SCALE GENOMIC DNA]</scope>
    <source>
        <strain evidence="10 11">SSKS-13</strain>
    </source>
</reference>
<dbReference type="PANTHER" id="PTHR34582:SF6">
    <property type="entry name" value="UPF0702 TRANSMEMBRANE PROTEIN YCAP"/>
    <property type="match status" value="1"/>
</dbReference>
<evidence type="ECO:0000256" key="1">
    <source>
        <dbReference type="ARBA" id="ARBA00004651"/>
    </source>
</evidence>
<comment type="caution">
    <text evidence="10">The sequence shown here is derived from an EMBL/GenBank/DDBJ whole genome shotgun (WGS) entry which is preliminary data.</text>
</comment>
<dbReference type="AlphaFoldDB" id="A0A4T3EYS1"/>
<dbReference type="Proteomes" id="UP000309389">
    <property type="component" value="Unassembled WGS sequence"/>
</dbReference>
<dbReference type="PANTHER" id="PTHR34582">
    <property type="entry name" value="UPF0702 TRANSMEMBRANE PROTEIN YCAP"/>
    <property type="match status" value="1"/>
</dbReference>
<evidence type="ECO:0000256" key="7">
    <source>
        <dbReference type="SAM" id="Phobius"/>
    </source>
</evidence>
<evidence type="ECO:0000259" key="8">
    <source>
        <dbReference type="Pfam" id="PF04239"/>
    </source>
</evidence>
<comment type="subcellular location">
    <subcellularLocation>
        <location evidence="1">Cell membrane</location>
        <topology evidence="1">Multi-pass membrane protein</topology>
    </subcellularLocation>
</comment>
<dbReference type="InterPro" id="IPR023090">
    <property type="entry name" value="UPF0702_alpha/beta_dom_sf"/>
</dbReference>
<evidence type="ECO:0000256" key="2">
    <source>
        <dbReference type="ARBA" id="ARBA00006448"/>
    </source>
</evidence>
<evidence type="ECO:0000313" key="10">
    <source>
        <dbReference type="EMBL" id="TIX49796.1"/>
    </source>
</evidence>
<proteinExistence type="inferred from homology"/>
<sequence length="185" mass="20448">MEREFSLFETSWPQLAEVALSAALAYAAIVVIIRVSGARTTAQLNSFDWIVNVIVGSLAASGILLEDVSLLASLTGIIVLVALQYTLARLTQHFKPFEKLVKDEPVMLTHKGRYLREAMRRTRISEDEIMTALRGEGHTSVEDANWVILETNGTLSVIPRDENKSLETVEALERVAKPGLRDALS</sequence>
<keyword evidence="5 7" id="KW-1133">Transmembrane helix</keyword>
<dbReference type="OrthoDB" id="9793799at2"/>
<keyword evidence="3" id="KW-1003">Cell membrane</keyword>
<evidence type="ECO:0000256" key="4">
    <source>
        <dbReference type="ARBA" id="ARBA00022692"/>
    </source>
</evidence>
<dbReference type="RefSeq" id="WP_136694273.1">
    <property type="nucleotide sequence ID" value="NZ_SSHH01000003.1"/>
</dbReference>
<feature type="transmembrane region" description="Helical" evidence="7">
    <location>
        <begin position="47"/>
        <end position="65"/>
    </location>
</feature>
<dbReference type="EMBL" id="SSHH01000003">
    <property type="protein sequence ID" value="TIX49796.1"/>
    <property type="molecule type" value="Genomic_DNA"/>
</dbReference>
<dbReference type="Gene3D" id="3.30.240.20">
    <property type="entry name" value="bsu07140 like domains"/>
    <property type="match status" value="1"/>
</dbReference>
<protein>
    <submittedName>
        <fullName evidence="10">DUF421 domain-containing protein</fullName>
    </submittedName>
</protein>
<evidence type="ECO:0000256" key="3">
    <source>
        <dbReference type="ARBA" id="ARBA00022475"/>
    </source>
</evidence>
<name>A0A4T3EYS1_9SPHN</name>
<evidence type="ECO:0000256" key="5">
    <source>
        <dbReference type="ARBA" id="ARBA00022989"/>
    </source>
</evidence>
<feature type="transmembrane region" description="Helical" evidence="7">
    <location>
        <begin position="12"/>
        <end position="35"/>
    </location>
</feature>
<accession>A0A4T3EYS1</accession>
<evidence type="ECO:0000259" key="9">
    <source>
        <dbReference type="Pfam" id="PF20730"/>
    </source>
</evidence>